<feature type="region of interest" description="Disordered" evidence="1">
    <location>
        <begin position="1"/>
        <end position="30"/>
    </location>
</feature>
<dbReference type="InterPro" id="IPR001763">
    <property type="entry name" value="Rhodanese-like_dom"/>
</dbReference>
<evidence type="ECO:0000313" key="5">
    <source>
        <dbReference type="Proteomes" id="UP000749293"/>
    </source>
</evidence>
<dbReference type="Proteomes" id="UP000749293">
    <property type="component" value="Unassembled WGS sequence"/>
</dbReference>
<feature type="region of interest" description="Disordered" evidence="1">
    <location>
        <begin position="969"/>
        <end position="1008"/>
    </location>
</feature>
<gene>
    <name evidence="4" type="ORF">GMORB2_0780</name>
</gene>
<dbReference type="PROSITE" id="PS50235">
    <property type="entry name" value="USP_3"/>
    <property type="match status" value="1"/>
</dbReference>
<dbReference type="SMART" id="SM00450">
    <property type="entry name" value="RHOD"/>
    <property type="match status" value="1"/>
</dbReference>
<dbReference type="InterPro" id="IPR036873">
    <property type="entry name" value="Rhodanese-like_dom_sf"/>
</dbReference>
<feature type="compositionally biased region" description="Low complexity" evidence="1">
    <location>
        <begin position="304"/>
        <end position="319"/>
    </location>
</feature>
<feature type="compositionally biased region" description="Low complexity" evidence="1">
    <location>
        <begin position="8"/>
        <end position="19"/>
    </location>
</feature>
<feature type="region of interest" description="Disordered" evidence="1">
    <location>
        <begin position="127"/>
        <end position="207"/>
    </location>
</feature>
<evidence type="ECO:0000259" key="3">
    <source>
        <dbReference type="PROSITE" id="PS50235"/>
    </source>
</evidence>
<feature type="compositionally biased region" description="Low complexity" evidence="1">
    <location>
        <begin position="326"/>
        <end position="345"/>
    </location>
</feature>
<evidence type="ECO:0000259" key="2">
    <source>
        <dbReference type="PROSITE" id="PS50206"/>
    </source>
</evidence>
<keyword evidence="4" id="KW-0378">Hydrolase</keyword>
<feature type="domain" description="Rhodanese" evidence="2">
    <location>
        <begin position="377"/>
        <end position="505"/>
    </location>
</feature>
<feature type="compositionally biased region" description="Polar residues" evidence="1">
    <location>
        <begin position="346"/>
        <end position="355"/>
    </location>
</feature>
<dbReference type="Pfam" id="PF00443">
    <property type="entry name" value="UCH"/>
    <property type="match status" value="1"/>
</dbReference>
<dbReference type="AlphaFoldDB" id="A0A9P5D6E7"/>
<comment type="caution">
    <text evidence="4">The sequence shown here is derived from an EMBL/GenBank/DDBJ whole genome shotgun (WGS) entry which is preliminary data.</text>
</comment>
<dbReference type="Gene3D" id="3.40.250.10">
    <property type="entry name" value="Rhodanese-like domain"/>
    <property type="match status" value="1"/>
</dbReference>
<evidence type="ECO:0000313" key="4">
    <source>
        <dbReference type="EMBL" id="KAF4125536.1"/>
    </source>
</evidence>
<dbReference type="Gene3D" id="1.20.58.80">
    <property type="entry name" value="Phosphotransferase system, lactose/cellobiose-type IIA subunit"/>
    <property type="match status" value="1"/>
</dbReference>
<dbReference type="PROSITE" id="PS50206">
    <property type="entry name" value="RHODANESE_3"/>
    <property type="match status" value="1"/>
</dbReference>
<protein>
    <submittedName>
        <fullName evidence="4">Ubiquitin carboxyl-terminal hydrolase 8</fullName>
    </submittedName>
</protein>
<dbReference type="GO" id="GO:0016579">
    <property type="term" value="P:protein deubiquitination"/>
    <property type="evidence" value="ECO:0007669"/>
    <property type="project" value="InterPro"/>
</dbReference>
<feature type="compositionally biased region" description="Low complexity" evidence="1">
    <location>
        <begin position="135"/>
        <end position="146"/>
    </location>
</feature>
<feature type="region of interest" description="Disordered" evidence="1">
    <location>
        <begin position="223"/>
        <end position="356"/>
    </location>
</feature>
<feature type="compositionally biased region" description="Low complexity" evidence="1">
    <location>
        <begin position="169"/>
        <end position="181"/>
    </location>
</feature>
<dbReference type="PANTHER" id="PTHR24006">
    <property type="entry name" value="UBIQUITIN CARBOXYL-TERMINAL HYDROLASE"/>
    <property type="match status" value="1"/>
</dbReference>
<dbReference type="GO" id="GO:0005829">
    <property type="term" value="C:cytosol"/>
    <property type="evidence" value="ECO:0007669"/>
    <property type="project" value="TreeGrafter"/>
</dbReference>
<accession>A0A9P5D6E7</accession>
<feature type="domain" description="USP" evidence="3">
    <location>
        <begin position="694"/>
        <end position="1088"/>
    </location>
</feature>
<feature type="compositionally biased region" description="Low complexity" evidence="1">
    <location>
        <begin position="989"/>
        <end position="1007"/>
    </location>
</feature>
<dbReference type="SUPFAM" id="SSF54001">
    <property type="entry name" value="Cysteine proteinases"/>
    <property type="match status" value="1"/>
</dbReference>
<feature type="compositionally biased region" description="Polar residues" evidence="1">
    <location>
        <begin position="663"/>
        <end position="672"/>
    </location>
</feature>
<dbReference type="InterPro" id="IPR028889">
    <property type="entry name" value="USP"/>
</dbReference>
<dbReference type="SUPFAM" id="SSF52821">
    <property type="entry name" value="Rhodanese/Cell cycle control phosphatase"/>
    <property type="match status" value="1"/>
</dbReference>
<dbReference type="EMBL" id="JAANYQ010000002">
    <property type="protein sequence ID" value="KAF4125536.1"/>
    <property type="molecule type" value="Genomic_DNA"/>
</dbReference>
<evidence type="ECO:0000256" key="1">
    <source>
        <dbReference type="SAM" id="MobiDB-lite"/>
    </source>
</evidence>
<dbReference type="GO" id="GO:0005634">
    <property type="term" value="C:nucleus"/>
    <property type="evidence" value="ECO:0007669"/>
    <property type="project" value="TreeGrafter"/>
</dbReference>
<dbReference type="InterPro" id="IPR001394">
    <property type="entry name" value="Peptidase_C19_UCH"/>
</dbReference>
<sequence>MAGPTSNGGAPRAGAAPLPHIDDITAAPKDIDPNQSLKRLLELSETSLRSAEMSRELGRPANALKDYIRASIIAVRVIQHHKDYPTMQSNRGNELYKKHNALLKQIHSLYDAYDKVKADIRQDNKRTGVMPLLTSSRPSSSHGSASEPHAVSLPSIQSNGTTSPPPPTNGASTNGAPAKAKPTPRPKPPSLHGNTLKAAHGRSQSTTSVANDLLAARFASLRGPQAYPGQDPRIKTHPFGAPGKPAGPRAMPTSNPKPKVEIDTATPSLPKLPEAIYSPARGNMSEESVRLPTSTPRGPFTRTGSSASIAGSPSASSQPSRKDYFTPIPTSSMSGGPSSLGGPSTDQSSIVSSPKVSMDLSSREVIEAEELYRTMKDNSAVLVIDIRPREEFDEGHIMSSSVICIEPSILAREDLSADSIAESLIISPDPESSLFEKRNDYDLVVMYDQDSEEIPRFPRSQDDLAISSLHRALLHLNYGRELKQPPRLLRGGIDAWVDLMGPGSLQATSAATSRTAQLRRSAAVGRRKSKYRVTPMKVDDIRAWQETVRNDMENAESPSLYRSTEDFVRRFPAVPVEPEIMTSSSPLIPTRPPPRPPKEPAEYRPPVPSPVPTLDRQQQHQHVVGDLPAPLERPAPAVSRPSHSGMTIGAGDQGGGGYGDANSALTSSQQNAGRGPKPADYQQPLASDVAIYYTGLNNPHQWCYANSILQSLLACEFGKELTDPAWKKRYTVPKRANETIEQPQLMMQILSNLFHWMSTGKFEVMKASTLMNYAYHISVQTKAVEKFGDNCQHDAQEFMTFLLTHLDDETNVQRNQPGYPSQPDTSSQSVLSASMEFWRNHSRHHQSMVDRYWRLIELGITECHHCGNESYNFRTVDMITPSIGDADASLERALADHVGGNILDDYFCDRCKGHKRATTRLAYPRMPSLLCVGFNRFGYDVGGSTKSTARITWDLNHLDMSRYFLRPDPCPSSSSTSTSPSPPNPPPSSSSSSSSHPQQQQQQQQPTDKAFSGRFAYECFAVVEHTGTTANSGHYTAYVRDPRTHDPSAWLYCDDSRVTKVRMDNHHDRQKLFKDRDRVPYLAFFRRKYGS</sequence>
<keyword evidence="5" id="KW-1185">Reference proteome</keyword>
<dbReference type="Pfam" id="PF00581">
    <property type="entry name" value="Rhodanese"/>
    <property type="match status" value="1"/>
</dbReference>
<dbReference type="GeneID" id="55967010"/>
<dbReference type="InterPro" id="IPR038765">
    <property type="entry name" value="Papain-like_cys_pep_sf"/>
</dbReference>
<dbReference type="Gene3D" id="3.90.70.10">
    <property type="entry name" value="Cysteine proteinases"/>
    <property type="match status" value="1"/>
</dbReference>
<feature type="region of interest" description="Disordered" evidence="1">
    <location>
        <begin position="580"/>
        <end position="681"/>
    </location>
</feature>
<organism evidence="4 5">
    <name type="scientific">Geosmithia morbida</name>
    <dbReference type="NCBI Taxonomy" id="1094350"/>
    <lineage>
        <taxon>Eukaryota</taxon>
        <taxon>Fungi</taxon>
        <taxon>Dikarya</taxon>
        <taxon>Ascomycota</taxon>
        <taxon>Pezizomycotina</taxon>
        <taxon>Sordariomycetes</taxon>
        <taxon>Hypocreomycetidae</taxon>
        <taxon>Hypocreales</taxon>
        <taxon>Bionectriaceae</taxon>
        <taxon>Geosmithia</taxon>
    </lineage>
</organism>
<dbReference type="GO" id="GO:0004843">
    <property type="term" value="F:cysteine-type deubiquitinase activity"/>
    <property type="evidence" value="ECO:0007669"/>
    <property type="project" value="InterPro"/>
</dbReference>
<name>A0A9P5D6E7_9HYPO</name>
<dbReference type="OrthoDB" id="292964at2759"/>
<proteinExistence type="predicted"/>
<dbReference type="RefSeq" id="XP_035324188.1">
    <property type="nucleotide sequence ID" value="XM_035462764.1"/>
</dbReference>
<reference evidence="4" key="1">
    <citation type="submission" date="2020-03" db="EMBL/GenBank/DDBJ databases">
        <title>Site-based positive gene gene selection in Geosmithia morbida across the United States reveals a broad range of putative effectors and factors for local host and environmental adapation.</title>
        <authorList>
            <person name="Onufrak A."/>
            <person name="Murdoch R.W."/>
            <person name="Gazis R."/>
            <person name="Huff M."/>
            <person name="Staton M."/>
            <person name="Klingeman W."/>
            <person name="Hadziabdic D."/>
        </authorList>
    </citation>
    <scope>NUCLEOTIDE SEQUENCE</scope>
    <source>
        <strain evidence="4">1262</strain>
    </source>
</reference>
<dbReference type="InterPro" id="IPR050164">
    <property type="entry name" value="Peptidase_C19"/>
</dbReference>